<evidence type="ECO:0000256" key="4">
    <source>
        <dbReference type="ARBA" id="ARBA00022729"/>
    </source>
</evidence>
<keyword evidence="5" id="KW-0029">Amino-acid transport</keyword>
<comment type="caution">
    <text evidence="8">The sequence shown here is derived from an EMBL/GenBank/DDBJ whole genome shotgun (WGS) entry which is preliminary data.</text>
</comment>
<reference evidence="8 9" key="1">
    <citation type="submission" date="2022-11" db="EMBL/GenBank/DDBJ databases">
        <title>Brucella sp. YY2X, whole genome shotgun sequencing project.</title>
        <authorList>
            <person name="Yang Y."/>
        </authorList>
    </citation>
    <scope>NUCLEOTIDE SEQUENCE [LARGE SCALE GENOMIC DNA]</scope>
    <source>
        <strain evidence="8 9">YY2X</strain>
    </source>
</reference>
<protein>
    <submittedName>
        <fullName evidence="8">ABC transporter substrate-binding protein</fullName>
    </submittedName>
</protein>
<evidence type="ECO:0000313" key="8">
    <source>
        <dbReference type="EMBL" id="MCX2698151.1"/>
    </source>
</evidence>
<keyword evidence="4 6" id="KW-0732">Signal</keyword>
<dbReference type="InterPro" id="IPR028082">
    <property type="entry name" value="Peripla_BP_I"/>
</dbReference>
<comment type="function">
    <text evidence="1">Component of an amino-acid transport system.</text>
</comment>
<sequence length="375" mass="40348">MIKKLLSTAAVLLALGTVPALSDIKVGSIVELSGPGAAAGTNFRDGVKMGFEEINAQGGILNEPVKIIEYDSQTDPQVSRAMVQKAIDDEVYAIMGTVFSSSTVVNMIVAKQYGIPQFTGSEAPSITAKGNPYIFRTAFGSQKGVPKMVKYMVENMGVKKVGIAWANTEFGKGGHQAFIDEAAKAGLEIVVDVPSEQAQADFSADVLKLKNSGADAFFIYYTEEESARFLREARKQGIEKPLIGETTLIGHKVIELAGDAANGAMGHVGLTPDADVPALKDMVERFKIKFKYTPDHNAIKGYIAAWTLKYVTEMVGKPDSKAVAEKLHGLTLKASDYPGVLMDVSWDDTGEMSRESFFVKVENGKQVVDAILPPN</sequence>
<dbReference type="Proteomes" id="UP001301216">
    <property type="component" value="Unassembled WGS sequence"/>
</dbReference>
<dbReference type="EMBL" id="JAPHAV010000008">
    <property type="protein sequence ID" value="MCX2698151.1"/>
    <property type="molecule type" value="Genomic_DNA"/>
</dbReference>
<evidence type="ECO:0000256" key="6">
    <source>
        <dbReference type="SAM" id="SignalP"/>
    </source>
</evidence>
<evidence type="ECO:0000256" key="2">
    <source>
        <dbReference type="ARBA" id="ARBA00010062"/>
    </source>
</evidence>
<evidence type="ECO:0000259" key="7">
    <source>
        <dbReference type="Pfam" id="PF13458"/>
    </source>
</evidence>
<dbReference type="RefSeq" id="WP_265985831.1">
    <property type="nucleotide sequence ID" value="NZ_JAPHAV010000008.1"/>
</dbReference>
<dbReference type="Gene3D" id="3.40.50.2300">
    <property type="match status" value="2"/>
</dbReference>
<dbReference type="PANTHER" id="PTHR30483:SF6">
    <property type="entry name" value="PERIPLASMIC BINDING PROTEIN OF ABC TRANSPORTER FOR NATURAL AMINO ACIDS"/>
    <property type="match status" value="1"/>
</dbReference>
<gene>
    <name evidence="8" type="ORF">OPR82_15495</name>
</gene>
<dbReference type="Pfam" id="PF13458">
    <property type="entry name" value="Peripla_BP_6"/>
    <property type="match status" value="1"/>
</dbReference>
<dbReference type="InterPro" id="IPR028081">
    <property type="entry name" value="Leu-bd"/>
</dbReference>
<evidence type="ECO:0000256" key="3">
    <source>
        <dbReference type="ARBA" id="ARBA00022448"/>
    </source>
</evidence>
<dbReference type="PRINTS" id="PR00337">
    <property type="entry name" value="LEUILEVALBP"/>
</dbReference>
<keyword evidence="9" id="KW-1185">Reference proteome</keyword>
<feature type="chain" id="PRO_5047372473" evidence="6">
    <location>
        <begin position="23"/>
        <end position="375"/>
    </location>
</feature>
<accession>A0ABT3QRA7</accession>
<dbReference type="SUPFAM" id="SSF53822">
    <property type="entry name" value="Periplasmic binding protein-like I"/>
    <property type="match status" value="1"/>
</dbReference>
<comment type="similarity">
    <text evidence="2">Belongs to the leucine-binding protein family.</text>
</comment>
<organism evidence="8 9">
    <name type="scientific">Ochrobactrum chromiisoli</name>
    <dbReference type="NCBI Taxonomy" id="2993941"/>
    <lineage>
        <taxon>Bacteria</taxon>
        <taxon>Pseudomonadati</taxon>
        <taxon>Pseudomonadota</taxon>
        <taxon>Alphaproteobacteria</taxon>
        <taxon>Hyphomicrobiales</taxon>
        <taxon>Brucellaceae</taxon>
        <taxon>Brucella/Ochrobactrum group</taxon>
        <taxon>Ochrobactrum</taxon>
    </lineage>
</organism>
<dbReference type="InterPro" id="IPR000709">
    <property type="entry name" value="Leu_Ile_Val-bd"/>
</dbReference>
<evidence type="ECO:0000256" key="5">
    <source>
        <dbReference type="ARBA" id="ARBA00022970"/>
    </source>
</evidence>
<name>A0ABT3QRA7_9HYPH</name>
<proteinExistence type="inferred from homology"/>
<evidence type="ECO:0000313" key="9">
    <source>
        <dbReference type="Proteomes" id="UP001301216"/>
    </source>
</evidence>
<dbReference type="InterPro" id="IPR051010">
    <property type="entry name" value="BCAA_transport"/>
</dbReference>
<dbReference type="PANTHER" id="PTHR30483">
    <property type="entry name" value="LEUCINE-SPECIFIC-BINDING PROTEIN"/>
    <property type="match status" value="1"/>
</dbReference>
<feature type="signal peptide" evidence="6">
    <location>
        <begin position="1"/>
        <end position="22"/>
    </location>
</feature>
<feature type="domain" description="Leucine-binding protein" evidence="7">
    <location>
        <begin position="24"/>
        <end position="364"/>
    </location>
</feature>
<keyword evidence="3" id="KW-0813">Transport</keyword>
<evidence type="ECO:0000256" key="1">
    <source>
        <dbReference type="ARBA" id="ARBA00003630"/>
    </source>
</evidence>